<evidence type="ECO:0000256" key="2">
    <source>
        <dbReference type="ARBA" id="ARBA00022737"/>
    </source>
</evidence>
<dbReference type="InterPro" id="IPR051159">
    <property type="entry name" value="Hexapeptide_acetyltransf"/>
</dbReference>
<evidence type="ECO:0000313" key="6">
    <source>
        <dbReference type="Proteomes" id="UP000182836"/>
    </source>
</evidence>
<dbReference type="InterPro" id="IPR018357">
    <property type="entry name" value="Hexapep_transf_CS"/>
</dbReference>
<dbReference type="EMBL" id="LGUG01000004">
    <property type="protein sequence ID" value="KON97616.1"/>
    <property type="molecule type" value="Genomic_DNA"/>
</dbReference>
<dbReference type="Proteomes" id="UP000037269">
    <property type="component" value="Unassembled WGS sequence"/>
</dbReference>
<evidence type="ECO:0000313" key="3">
    <source>
        <dbReference type="EMBL" id="KON97616.1"/>
    </source>
</evidence>
<dbReference type="InterPro" id="IPR001451">
    <property type="entry name" value="Hexapep"/>
</dbReference>
<organism evidence="3 5">
    <name type="scientific">Aneurinibacillus migulanus</name>
    <name type="common">Bacillus migulanus</name>
    <dbReference type="NCBI Taxonomy" id="47500"/>
    <lineage>
        <taxon>Bacteria</taxon>
        <taxon>Bacillati</taxon>
        <taxon>Bacillota</taxon>
        <taxon>Bacilli</taxon>
        <taxon>Bacillales</taxon>
        <taxon>Paenibacillaceae</taxon>
        <taxon>Aneurinibacillus group</taxon>
        <taxon>Aneurinibacillus</taxon>
    </lineage>
</organism>
<proteinExistence type="predicted"/>
<dbReference type="PROSITE" id="PS00101">
    <property type="entry name" value="HEXAPEP_TRANSFERASES"/>
    <property type="match status" value="1"/>
</dbReference>
<dbReference type="Proteomes" id="UP000182836">
    <property type="component" value="Unassembled WGS sequence"/>
</dbReference>
<sequence>MKSIIHFVSLVLYYLIVNKIPHKFGGRKLRLLLFKCIADRVGTNVNILPNVHIGKGKKLVIGNHSGIGVNSRLDLTNSITLGDNVMTGPEVMIFTGVHHYKDTTIPMSQQGSTSEPVRIGNDVWIGARVIILPGVTIGNGAIIGAGSVVTKDVEDFSVVAGNPAIKIKQRKHLKTS</sequence>
<dbReference type="PATRIC" id="fig|47500.12.peg.3094"/>
<reference evidence="4 6" key="2">
    <citation type="submission" date="2016-10" db="EMBL/GenBank/DDBJ databases">
        <authorList>
            <person name="de Groot N.N."/>
        </authorList>
    </citation>
    <scope>NUCLEOTIDE SEQUENCE [LARGE SCALE GENOMIC DNA]</scope>
    <source>
        <strain evidence="4 6">DSM 2895</strain>
    </source>
</reference>
<dbReference type="SUPFAM" id="SSF51161">
    <property type="entry name" value="Trimeric LpxA-like enzymes"/>
    <property type="match status" value="1"/>
</dbReference>
<dbReference type="AlphaFoldDB" id="A0A0D1XPI8"/>
<dbReference type="Pfam" id="PF14602">
    <property type="entry name" value="Hexapep_2"/>
    <property type="match status" value="1"/>
</dbReference>
<keyword evidence="2" id="KW-0677">Repeat</keyword>
<accession>A0A0D1XPI8</accession>
<protein>
    <submittedName>
        <fullName evidence="4">Maltose O-acetyltransferase</fullName>
    </submittedName>
</protein>
<dbReference type="GO" id="GO:0016740">
    <property type="term" value="F:transferase activity"/>
    <property type="evidence" value="ECO:0007669"/>
    <property type="project" value="UniProtKB-KW"/>
</dbReference>
<dbReference type="STRING" id="47500.AF333_21365"/>
<keyword evidence="1 4" id="KW-0808">Transferase</keyword>
<keyword evidence="5" id="KW-1185">Reference proteome</keyword>
<dbReference type="CDD" id="cd04647">
    <property type="entry name" value="LbH_MAT_like"/>
    <property type="match status" value="1"/>
</dbReference>
<evidence type="ECO:0000256" key="1">
    <source>
        <dbReference type="ARBA" id="ARBA00022679"/>
    </source>
</evidence>
<evidence type="ECO:0000313" key="4">
    <source>
        <dbReference type="EMBL" id="SDK25190.1"/>
    </source>
</evidence>
<dbReference type="OrthoDB" id="9801697at2"/>
<dbReference type="EMBL" id="FNED01000045">
    <property type="protein sequence ID" value="SDK25190.1"/>
    <property type="molecule type" value="Genomic_DNA"/>
</dbReference>
<reference evidence="3 5" key="1">
    <citation type="submission" date="2015-07" db="EMBL/GenBank/DDBJ databases">
        <title>Fjat-14205 dsm 2895.</title>
        <authorList>
            <person name="Liu B."/>
            <person name="Wang J."/>
            <person name="Zhu Y."/>
            <person name="Liu G."/>
            <person name="Chen Q."/>
            <person name="Chen Z."/>
            <person name="Lan J."/>
            <person name="Che J."/>
            <person name="Ge C."/>
            <person name="Shi H."/>
            <person name="Pan Z."/>
            <person name="Liu X."/>
        </authorList>
    </citation>
    <scope>NUCLEOTIDE SEQUENCE [LARGE SCALE GENOMIC DNA]</scope>
    <source>
        <strain evidence="3 5">DSM 2895</strain>
    </source>
</reference>
<evidence type="ECO:0000313" key="5">
    <source>
        <dbReference type="Proteomes" id="UP000037269"/>
    </source>
</evidence>
<dbReference type="PANTHER" id="PTHR23416">
    <property type="entry name" value="SIALIC ACID SYNTHASE-RELATED"/>
    <property type="match status" value="1"/>
</dbReference>
<dbReference type="Pfam" id="PF00132">
    <property type="entry name" value="Hexapep"/>
    <property type="match status" value="1"/>
</dbReference>
<dbReference type="InterPro" id="IPR011004">
    <property type="entry name" value="Trimer_LpxA-like_sf"/>
</dbReference>
<dbReference type="Gene3D" id="2.160.10.10">
    <property type="entry name" value="Hexapeptide repeat proteins"/>
    <property type="match status" value="1"/>
</dbReference>
<name>A0A0D1XPI8_ANEMI</name>
<gene>
    <name evidence="3" type="ORF">AF333_21365</name>
    <name evidence="4" type="ORF">SAMN04487909_14546</name>
</gene>